<reference evidence="4" key="1">
    <citation type="submission" date="2015-02" db="EMBL/GenBank/DDBJ databases">
        <title>Genome sequencing for Strongylocentrotus purpuratus.</title>
        <authorList>
            <person name="Murali S."/>
            <person name="Liu Y."/>
            <person name="Vee V."/>
            <person name="English A."/>
            <person name="Wang M."/>
            <person name="Skinner E."/>
            <person name="Han Y."/>
            <person name="Muzny D.M."/>
            <person name="Worley K.C."/>
            <person name="Gibbs R.A."/>
        </authorList>
    </citation>
    <scope>NUCLEOTIDE SEQUENCE</scope>
</reference>
<proteinExistence type="predicted"/>
<feature type="compositionally biased region" description="Polar residues" evidence="1">
    <location>
        <begin position="40"/>
        <end position="65"/>
    </location>
</feature>
<evidence type="ECO:0000256" key="2">
    <source>
        <dbReference type="SAM" id="Phobius"/>
    </source>
</evidence>
<reference evidence="3" key="2">
    <citation type="submission" date="2021-01" db="UniProtKB">
        <authorList>
            <consortium name="EnsemblMetazoa"/>
        </authorList>
    </citation>
    <scope>IDENTIFICATION</scope>
</reference>
<keyword evidence="2" id="KW-0472">Membrane</keyword>
<evidence type="ECO:0000256" key="1">
    <source>
        <dbReference type="SAM" id="MobiDB-lite"/>
    </source>
</evidence>
<accession>A0A7M7NKV3</accession>
<protein>
    <recommendedName>
        <fullName evidence="5">TIR domain-containing protein</fullName>
    </recommendedName>
</protein>
<keyword evidence="2" id="KW-0812">Transmembrane</keyword>
<evidence type="ECO:0000313" key="4">
    <source>
        <dbReference type="Proteomes" id="UP000007110"/>
    </source>
</evidence>
<name>A0A7M7NKV3_STRPU</name>
<dbReference type="RefSeq" id="XP_030838125.1">
    <property type="nucleotide sequence ID" value="XM_030982265.1"/>
</dbReference>
<evidence type="ECO:0000313" key="3">
    <source>
        <dbReference type="EnsemblMetazoa" id="XP_030838125"/>
    </source>
</evidence>
<feature type="transmembrane region" description="Helical" evidence="2">
    <location>
        <begin position="12"/>
        <end position="32"/>
    </location>
</feature>
<sequence length="344" mass="37968">MAAKTSIIWKLLYWAVVTCSIFLLLASFFQGVSGSTTDYPNTDLTTGPNSGPVTVASNASISTSGPKDRPDPTTTTTSSRDVPETATASTPKGSGITGEVNAAGMNATMTTAAPISKGTSPAVIAAVIIILLLAVVTIVLVVWFCKCRNQPCCKGHRVRARHGSNHESFTSDGGINGFGMSPVQAEMQPFIMRHRCDIFIHHHGTDLTLAEMMRSKLLDQESHLHVTLWSEIAGTGRDSRPSTKRLALSLVHSTTIVLLVSWKYLQHESQRFRLALSRIPRKVDSVRGKVVIVRRIEEDKVPQDLMMDIAHSLEYNVDTDSKFFWPRFDRAVIPQRDDMLYWRS</sequence>
<dbReference type="KEGG" id="spu:100892843"/>
<dbReference type="GeneID" id="100892843"/>
<feature type="transmembrane region" description="Helical" evidence="2">
    <location>
        <begin position="122"/>
        <end position="145"/>
    </location>
</feature>
<keyword evidence="2" id="KW-1133">Transmembrane helix</keyword>
<dbReference type="AlphaFoldDB" id="A0A7M7NKV3"/>
<keyword evidence="4" id="KW-1185">Reference proteome</keyword>
<feature type="region of interest" description="Disordered" evidence="1">
    <location>
        <begin position="40"/>
        <end position="99"/>
    </location>
</feature>
<dbReference type="InParanoid" id="A0A7M7NKV3"/>
<dbReference type="OrthoDB" id="10071510at2759"/>
<dbReference type="OMA" id="HRCDIFI"/>
<dbReference type="Proteomes" id="UP000007110">
    <property type="component" value="Unassembled WGS sequence"/>
</dbReference>
<organism evidence="3 4">
    <name type="scientific">Strongylocentrotus purpuratus</name>
    <name type="common">Purple sea urchin</name>
    <dbReference type="NCBI Taxonomy" id="7668"/>
    <lineage>
        <taxon>Eukaryota</taxon>
        <taxon>Metazoa</taxon>
        <taxon>Echinodermata</taxon>
        <taxon>Eleutherozoa</taxon>
        <taxon>Echinozoa</taxon>
        <taxon>Echinoidea</taxon>
        <taxon>Euechinoidea</taxon>
        <taxon>Echinacea</taxon>
        <taxon>Camarodonta</taxon>
        <taxon>Echinidea</taxon>
        <taxon>Strongylocentrotidae</taxon>
        <taxon>Strongylocentrotus</taxon>
    </lineage>
</organism>
<evidence type="ECO:0008006" key="5">
    <source>
        <dbReference type="Google" id="ProtNLM"/>
    </source>
</evidence>
<dbReference type="EnsemblMetazoa" id="XM_030982265">
    <property type="protein sequence ID" value="XP_030838125"/>
    <property type="gene ID" value="LOC100892843"/>
</dbReference>